<dbReference type="AlphaFoldDB" id="A0A5C2S646"/>
<evidence type="ECO:0000313" key="4">
    <source>
        <dbReference type="EMBL" id="RPD59295.1"/>
    </source>
</evidence>
<proteinExistence type="predicted"/>
<dbReference type="PANTHER" id="PTHR40124:SF1">
    <property type="entry name" value="DISAGGREGATASE RELATED REPEAT PROTEIN"/>
    <property type="match status" value="1"/>
</dbReference>
<accession>A0A5C2S646</accession>
<dbReference type="Pfam" id="PF21294">
    <property type="entry name" value="Polysacc_lyase_14"/>
    <property type="match status" value="2"/>
</dbReference>
<feature type="compositionally biased region" description="Low complexity" evidence="1">
    <location>
        <begin position="55"/>
        <end position="80"/>
    </location>
</feature>
<dbReference type="Gene3D" id="2.60.120.200">
    <property type="match status" value="2"/>
</dbReference>
<feature type="domain" description="Polysaccharide lyase 14" evidence="3">
    <location>
        <begin position="246"/>
        <end position="424"/>
    </location>
</feature>
<dbReference type="PANTHER" id="PTHR40124">
    <property type="match status" value="1"/>
</dbReference>
<gene>
    <name evidence="4" type="ORF">L227DRAFT_527954</name>
</gene>
<keyword evidence="2" id="KW-0732">Signal</keyword>
<feature type="region of interest" description="Disordered" evidence="1">
    <location>
        <begin position="47"/>
        <end position="80"/>
    </location>
</feature>
<evidence type="ECO:0000313" key="5">
    <source>
        <dbReference type="Proteomes" id="UP000313359"/>
    </source>
</evidence>
<organism evidence="4 5">
    <name type="scientific">Lentinus tigrinus ALCF2SS1-6</name>
    <dbReference type="NCBI Taxonomy" id="1328759"/>
    <lineage>
        <taxon>Eukaryota</taxon>
        <taxon>Fungi</taxon>
        <taxon>Dikarya</taxon>
        <taxon>Basidiomycota</taxon>
        <taxon>Agaricomycotina</taxon>
        <taxon>Agaricomycetes</taxon>
        <taxon>Polyporales</taxon>
        <taxon>Polyporaceae</taxon>
        <taxon>Lentinus</taxon>
    </lineage>
</organism>
<feature type="domain" description="Polysaccharide lyase 14" evidence="3">
    <location>
        <begin position="572"/>
        <end position="608"/>
    </location>
</feature>
<feature type="chain" id="PRO_5022802907" description="Polysaccharide lyase 14 domain-containing protein" evidence="2">
    <location>
        <begin position="24"/>
        <end position="614"/>
    </location>
</feature>
<evidence type="ECO:0000256" key="1">
    <source>
        <dbReference type="SAM" id="MobiDB-lite"/>
    </source>
</evidence>
<dbReference type="STRING" id="1328759.A0A5C2S646"/>
<reference evidence="4" key="1">
    <citation type="journal article" date="2018" name="Genome Biol. Evol.">
        <title>Genomics and development of Lentinus tigrinus, a white-rot wood-decaying mushroom with dimorphic fruiting bodies.</title>
        <authorList>
            <person name="Wu B."/>
            <person name="Xu Z."/>
            <person name="Knudson A."/>
            <person name="Carlson A."/>
            <person name="Chen N."/>
            <person name="Kovaka S."/>
            <person name="LaButti K."/>
            <person name="Lipzen A."/>
            <person name="Pennachio C."/>
            <person name="Riley R."/>
            <person name="Schakwitz W."/>
            <person name="Umezawa K."/>
            <person name="Ohm R.A."/>
            <person name="Grigoriev I.V."/>
            <person name="Nagy L.G."/>
            <person name="Gibbons J."/>
            <person name="Hibbett D."/>
        </authorList>
    </citation>
    <scope>NUCLEOTIDE SEQUENCE [LARGE SCALE GENOMIC DNA]</scope>
    <source>
        <strain evidence="4">ALCF2SS1-6</strain>
    </source>
</reference>
<keyword evidence="5" id="KW-1185">Reference proteome</keyword>
<dbReference type="Proteomes" id="UP000313359">
    <property type="component" value="Unassembled WGS sequence"/>
</dbReference>
<evidence type="ECO:0000256" key="2">
    <source>
        <dbReference type="SAM" id="SignalP"/>
    </source>
</evidence>
<dbReference type="OrthoDB" id="10069995at2759"/>
<name>A0A5C2S646_9APHY</name>
<feature type="signal peptide" evidence="2">
    <location>
        <begin position="1"/>
        <end position="23"/>
    </location>
</feature>
<evidence type="ECO:0000259" key="3">
    <source>
        <dbReference type="Pfam" id="PF21294"/>
    </source>
</evidence>
<sequence>MFEMALMAIVLLATLALFGDTYAVPLAADNTTRSDVSVTPADTSSQAQTAFSMLSSPTPTDPTSASVLTTYPSSTSTPRSTLSLVLAEATPSSSTLDSDSDSVPDSLLSFLSSLAGALTSTSSTDSTSSTSAQSTTTVVSTVYQSAPTTTTTAPPKTVTDTITIVPPPTPSSTIQDSTAWTAPPQMTDLSAFNIKNFAYGKNNVRLIVSDPPQEDKSDSPPDTLTGAALAVLSAVGAGLIPPPPNKTTNSFLQLYYPANSINPGQKPQGGADFYATPLDLSRARNVSMEYSVFFPSDFDWVEGGKMPGIYGGHDGCSGGDDALDCFSTRLMWRSNGAGELYLYAPKDKQTAALCKTPPQSVCDSDYGFSIGRGAFYFAAGKWTHIRQTVVLNTPGEQDGGFTLDVNGKRVIERSDIFYRDDPSGDAGSGASALTEEAVKASSALGMERDFFNQTAGRSKLKVDSVLSDANALAPARVARDFTPEFAPASYWPEDVEYTPKFTPMWDFIPRIGVSKLAPIVDDDETVTTTIITTTVVLPTSTVTAGPTTTETVYVMAMETGVPVGLSGLSKLADREPVGFTGLFFSTFFGGHEPKFATPKDQFSWFKDFSMTIND</sequence>
<protein>
    <recommendedName>
        <fullName evidence="3">Polysaccharide lyase 14 domain-containing protein</fullName>
    </recommendedName>
</protein>
<dbReference type="InterPro" id="IPR048958">
    <property type="entry name" value="Polysacc_lyase_14"/>
</dbReference>
<dbReference type="EMBL" id="ML122271">
    <property type="protein sequence ID" value="RPD59295.1"/>
    <property type="molecule type" value="Genomic_DNA"/>
</dbReference>